<dbReference type="RefSeq" id="WP_216414362.1">
    <property type="nucleotide sequence ID" value="NZ_JAHLQK010000001.1"/>
</dbReference>
<dbReference type="Pfam" id="PF04011">
    <property type="entry name" value="LemA"/>
    <property type="match status" value="1"/>
</dbReference>
<accession>A0ABS6FX80</accession>
<gene>
    <name evidence="1" type="ORF">KQI88_00235</name>
</gene>
<proteinExistence type="predicted"/>
<dbReference type="InterPro" id="IPR007156">
    <property type="entry name" value="MamQ_LemA"/>
</dbReference>
<protein>
    <submittedName>
        <fullName evidence="1">LemA family protein</fullName>
    </submittedName>
</protein>
<evidence type="ECO:0000313" key="2">
    <source>
        <dbReference type="Proteomes" id="UP000779508"/>
    </source>
</evidence>
<dbReference type="Proteomes" id="UP000779508">
    <property type="component" value="Unassembled WGS sequence"/>
</dbReference>
<reference evidence="1 2" key="1">
    <citation type="submission" date="2021-06" db="EMBL/GenBank/DDBJ databases">
        <authorList>
            <person name="Sun Q."/>
            <person name="Li D."/>
        </authorList>
    </citation>
    <scope>NUCLEOTIDE SEQUENCE [LARGE SCALE GENOMIC DNA]</scope>
    <source>
        <strain evidence="1 2">MSJ-5</strain>
    </source>
</reference>
<sequence length="188" mass="21619">MKKSLTASVIVFIIILVSLFSIISSYNKLVTMDEQVTSSWKQVENLLQRRYDLIPNLVEVTKGYAKHEEEIFTQIAAARARIQDGGSREDLIGANNELSGALSRLLLVVENYPDLKANEQFIRLQDELAGTENRLAVSRQDYNRTVETYNKKIRRFPTSIIAKAFDFERHPYFEMDQNAKEAPKVKFN</sequence>
<organism evidence="1 2">
    <name type="scientific">Alkaliphilus flagellatus</name>
    <dbReference type="NCBI Taxonomy" id="2841507"/>
    <lineage>
        <taxon>Bacteria</taxon>
        <taxon>Bacillati</taxon>
        <taxon>Bacillota</taxon>
        <taxon>Clostridia</taxon>
        <taxon>Peptostreptococcales</taxon>
        <taxon>Natronincolaceae</taxon>
        <taxon>Alkaliphilus</taxon>
    </lineage>
</organism>
<dbReference type="PANTHER" id="PTHR34478">
    <property type="entry name" value="PROTEIN LEMA"/>
    <property type="match status" value="1"/>
</dbReference>
<comment type="caution">
    <text evidence="1">The sequence shown here is derived from an EMBL/GenBank/DDBJ whole genome shotgun (WGS) entry which is preliminary data.</text>
</comment>
<dbReference type="PANTHER" id="PTHR34478:SF2">
    <property type="entry name" value="MEMBRANE PROTEIN"/>
    <property type="match status" value="1"/>
</dbReference>
<evidence type="ECO:0000313" key="1">
    <source>
        <dbReference type="EMBL" id="MBU5674842.1"/>
    </source>
</evidence>
<dbReference type="EMBL" id="JAHLQK010000001">
    <property type="protein sequence ID" value="MBU5674842.1"/>
    <property type="molecule type" value="Genomic_DNA"/>
</dbReference>
<name>A0ABS6FX80_9FIRM</name>
<keyword evidence="2" id="KW-1185">Reference proteome</keyword>